<feature type="signal peptide" evidence="1">
    <location>
        <begin position="1"/>
        <end position="18"/>
    </location>
</feature>
<evidence type="ECO:0000313" key="3">
    <source>
        <dbReference type="Proteomes" id="UP000091956"/>
    </source>
</evidence>
<evidence type="ECO:0000256" key="1">
    <source>
        <dbReference type="SAM" id="SignalP"/>
    </source>
</evidence>
<reference evidence="3" key="2">
    <citation type="journal article" date="2018" name="Nat. Commun.">
        <title>Extreme sensitivity to ultraviolet light in the fungal pathogen causing white-nose syndrome of bats.</title>
        <authorList>
            <person name="Palmer J.M."/>
            <person name="Drees K.P."/>
            <person name="Foster J.T."/>
            <person name="Lindner D.L."/>
        </authorList>
    </citation>
    <scope>NUCLEOTIDE SEQUENCE [LARGE SCALE GENOMIC DNA]</scope>
    <source>
        <strain evidence="3">UAMH 10579</strain>
    </source>
</reference>
<dbReference type="OrthoDB" id="2251794at2759"/>
<gene>
    <name evidence="2" type="ORF">VE01_04154</name>
</gene>
<organism evidence="2 3">
    <name type="scientific">Pseudogymnoascus verrucosus</name>
    <dbReference type="NCBI Taxonomy" id="342668"/>
    <lineage>
        <taxon>Eukaryota</taxon>
        <taxon>Fungi</taxon>
        <taxon>Dikarya</taxon>
        <taxon>Ascomycota</taxon>
        <taxon>Pezizomycotina</taxon>
        <taxon>Leotiomycetes</taxon>
        <taxon>Thelebolales</taxon>
        <taxon>Thelebolaceae</taxon>
        <taxon>Pseudogymnoascus</taxon>
    </lineage>
</organism>
<feature type="chain" id="PRO_5008608842" evidence="1">
    <location>
        <begin position="19"/>
        <end position="116"/>
    </location>
</feature>
<dbReference type="RefSeq" id="XP_018130436.1">
    <property type="nucleotide sequence ID" value="XM_018273630.1"/>
</dbReference>
<accession>A0A1B8GLI7</accession>
<evidence type="ECO:0000313" key="2">
    <source>
        <dbReference type="EMBL" id="OBT96703.1"/>
    </source>
</evidence>
<dbReference type="EMBL" id="KV460226">
    <property type="protein sequence ID" value="OBT96703.1"/>
    <property type="molecule type" value="Genomic_DNA"/>
</dbReference>
<dbReference type="AlphaFoldDB" id="A0A1B8GLI7"/>
<name>A0A1B8GLI7_9PEZI</name>
<dbReference type="GeneID" id="28837540"/>
<reference evidence="2 3" key="1">
    <citation type="submission" date="2016-03" db="EMBL/GenBank/DDBJ databases">
        <title>Comparative genomics of Pseudogymnoascus destructans, the fungus causing white-nose syndrome of bats.</title>
        <authorList>
            <person name="Palmer J.M."/>
            <person name="Drees K.P."/>
            <person name="Foster J.T."/>
            <person name="Lindner D.L."/>
        </authorList>
    </citation>
    <scope>NUCLEOTIDE SEQUENCE [LARGE SCALE GENOMIC DNA]</scope>
    <source>
        <strain evidence="2 3">UAMH 10579</strain>
    </source>
</reference>
<keyword evidence="1" id="KW-0732">Signal</keyword>
<keyword evidence="3" id="KW-1185">Reference proteome</keyword>
<protein>
    <submittedName>
        <fullName evidence="2">Uncharacterized protein</fullName>
    </submittedName>
</protein>
<proteinExistence type="predicted"/>
<sequence>MKFSITAALLLLPATILAVPAAESSTEQCQVIKAISCKVINISAGTTANCRTGPGTDYPVAKKVDAGSKHAFSCYKKGECVNGNCTWDQLHYDGGSCFLSGSLTDSSCSIAALGPC</sequence>
<dbReference type="Proteomes" id="UP000091956">
    <property type="component" value="Unassembled WGS sequence"/>
</dbReference>